<comment type="subcellular location">
    <subcellularLocation>
        <location evidence="1">Membrane</location>
        <topology evidence="1">Multi-pass membrane protein</topology>
    </subcellularLocation>
</comment>
<evidence type="ECO:0000256" key="1">
    <source>
        <dbReference type="ARBA" id="ARBA00004141"/>
    </source>
</evidence>
<dbReference type="Pfam" id="PF00324">
    <property type="entry name" value="AA_permease"/>
    <property type="match status" value="1"/>
</dbReference>
<feature type="transmembrane region" description="Helical" evidence="7">
    <location>
        <begin position="12"/>
        <end position="32"/>
    </location>
</feature>
<dbReference type="EMBL" id="CP024847">
    <property type="protein sequence ID" value="AUR51717.1"/>
    <property type="molecule type" value="Genomic_DNA"/>
</dbReference>
<feature type="transmembrane region" description="Helical" evidence="7">
    <location>
        <begin position="233"/>
        <end position="254"/>
    </location>
</feature>
<feature type="transmembrane region" description="Helical" evidence="7">
    <location>
        <begin position="95"/>
        <end position="117"/>
    </location>
</feature>
<keyword evidence="4" id="KW-0029">Amino-acid transport</keyword>
<organism evidence="9 10">
    <name type="scientific">Aquella oligotrophica</name>
    <dbReference type="NCBI Taxonomy" id="2067065"/>
    <lineage>
        <taxon>Bacteria</taxon>
        <taxon>Pseudomonadati</taxon>
        <taxon>Pseudomonadota</taxon>
        <taxon>Betaproteobacteria</taxon>
        <taxon>Neisseriales</taxon>
        <taxon>Neisseriaceae</taxon>
        <taxon>Aquella</taxon>
    </lineage>
</organism>
<dbReference type="AlphaFoldDB" id="A0A2I7N5H2"/>
<evidence type="ECO:0000259" key="8">
    <source>
        <dbReference type="Pfam" id="PF00324"/>
    </source>
</evidence>
<evidence type="ECO:0000256" key="7">
    <source>
        <dbReference type="SAM" id="Phobius"/>
    </source>
</evidence>
<dbReference type="Proteomes" id="UP000236655">
    <property type="component" value="Chromosome"/>
</dbReference>
<feature type="transmembrane region" description="Helical" evidence="7">
    <location>
        <begin position="286"/>
        <end position="311"/>
    </location>
</feature>
<dbReference type="InterPro" id="IPR004840">
    <property type="entry name" value="Amino_acid_permease_CS"/>
</dbReference>
<evidence type="ECO:0000256" key="4">
    <source>
        <dbReference type="ARBA" id="ARBA00022970"/>
    </source>
</evidence>
<feature type="transmembrane region" description="Helical" evidence="7">
    <location>
        <begin position="432"/>
        <end position="450"/>
    </location>
</feature>
<dbReference type="PROSITE" id="PS00218">
    <property type="entry name" value="AMINO_ACID_PERMEASE_1"/>
    <property type="match status" value="1"/>
</dbReference>
<dbReference type="GO" id="GO:0016020">
    <property type="term" value="C:membrane"/>
    <property type="evidence" value="ECO:0007669"/>
    <property type="project" value="UniProtKB-SubCell"/>
</dbReference>
<reference evidence="10" key="1">
    <citation type="submission" date="2017-11" db="EMBL/GenBank/DDBJ databases">
        <authorList>
            <person name="Chan K.G."/>
            <person name="Lee L.S."/>
        </authorList>
    </citation>
    <scope>NUCLEOTIDE SEQUENCE [LARGE SCALE GENOMIC DNA]</scope>
    <source>
        <strain evidence="10">DSM 100970</strain>
    </source>
</reference>
<feature type="transmembrane region" description="Helical" evidence="7">
    <location>
        <begin position="191"/>
        <end position="212"/>
    </location>
</feature>
<dbReference type="PIRSF" id="PIRSF006060">
    <property type="entry name" value="AA_transporter"/>
    <property type="match status" value="1"/>
</dbReference>
<feature type="transmembrane region" description="Helical" evidence="7">
    <location>
        <begin position="331"/>
        <end position="351"/>
    </location>
</feature>
<feature type="transmembrane region" description="Helical" evidence="7">
    <location>
        <begin position="403"/>
        <end position="420"/>
    </location>
</feature>
<dbReference type="PANTHER" id="PTHR43341:SF1">
    <property type="entry name" value="GENERAL AMINO-ACID PERMEASE GAP1"/>
    <property type="match status" value="1"/>
</dbReference>
<dbReference type="Gene3D" id="1.20.1740.10">
    <property type="entry name" value="Amino acid/polyamine transporter I"/>
    <property type="match status" value="1"/>
</dbReference>
<dbReference type="KEGG" id="nba:CUN60_05210"/>
<proteinExistence type="predicted"/>
<keyword evidence="3 7" id="KW-0812">Transmembrane</keyword>
<feature type="transmembrane region" description="Helical" evidence="7">
    <location>
        <begin position="123"/>
        <end position="141"/>
    </location>
</feature>
<accession>A0A2I7N5H2</accession>
<evidence type="ECO:0000256" key="6">
    <source>
        <dbReference type="ARBA" id="ARBA00023136"/>
    </source>
</evidence>
<feature type="transmembrane region" description="Helical" evidence="7">
    <location>
        <begin position="38"/>
        <end position="58"/>
    </location>
</feature>
<evidence type="ECO:0000313" key="9">
    <source>
        <dbReference type="EMBL" id="AUR51717.1"/>
    </source>
</evidence>
<protein>
    <submittedName>
        <fullName evidence="9">Lysine transporter</fullName>
    </submittedName>
</protein>
<feature type="transmembrane region" description="Helical" evidence="7">
    <location>
        <begin position="153"/>
        <end position="171"/>
    </location>
</feature>
<name>A0A2I7N5H2_9NEIS</name>
<dbReference type="FunFam" id="1.20.1740.10:FF:000001">
    <property type="entry name" value="Amino acid permease"/>
    <property type="match status" value="1"/>
</dbReference>
<sequence>MMAHLEKRLEARHINMIAIGGSIGTGIFLTSGNSINTAGPGGALLAYALISVIVYFLMTSLGEMSTYKPSSGSFCEYSATYVSPSFGFAMSVNYWFNWAITIAAEISAATTVISFWFPHMNPNIFLFGLYFLIFFANIFSVKVYGETEYWLSFIKVAVIIVFILLGFLTVFQQPNLGTHNWHVGDAPFHKGWLGFVSVFLFAGFSFQGTELVGVASGETKEPERAIPRAIKMVFWRLTLFYILSIGVITLLLPYNDPMLADTSGSLKASPYTLIFSKFLGSGAADIMNLVILLAIVSAANASMYSASRILWYMGQRGEVPSLFKSVNSRGVPMPALIATALVGALVFVSSFVGNGVFFNYIVQVSSLCGFIAWFGIALSHYMFRRKYLPALGGVSILKFKAKFYPFAQVVSMLVIAYVVIAQYQTLPDNSKVLDFIMTYASLLFFLLLYFGHKLFAKKE</sequence>
<evidence type="ECO:0000256" key="5">
    <source>
        <dbReference type="ARBA" id="ARBA00022989"/>
    </source>
</evidence>
<dbReference type="PANTHER" id="PTHR43341">
    <property type="entry name" value="AMINO ACID PERMEASE"/>
    <property type="match status" value="1"/>
</dbReference>
<feature type="domain" description="Amino acid permease/ SLC12A" evidence="8">
    <location>
        <begin position="13"/>
        <end position="458"/>
    </location>
</feature>
<gene>
    <name evidence="9" type="ORF">CUN60_05210</name>
</gene>
<keyword evidence="6 7" id="KW-0472">Membrane</keyword>
<dbReference type="OrthoDB" id="5442866at2"/>
<keyword evidence="10" id="KW-1185">Reference proteome</keyword>
<dbReference type="InterPro" id="IPR050524">
    <property type="entry name" value="APC_YAT"/>
</dbReference>
<dbReference type="GO" id="GO:0015171">
    <property type="term" value="F:amino acid transmembrane transporter activity"/>
    <property type="evidence" value="ECO:0007669"/>
    <property type="project" value="TreeGrafter"/>
</dbReference>
<evidence type="ECO:0000256" key="2">
    <source>
        <dbReference type="ARBA" id="ARBA00022448"/>
    </source>
</evidence>
<keyword evidence="2" id="KW-0813">Transport</keyword>
<dbReference type="InterPro" id="IPR004841">
    <property type="entry name" value="AA-permease/SLC12A_dom"/>
</dbReference>
<keyword evidence="5 7" id="KW-1133">Transmembrane helix</keyword>
<evidence type="ECO:0000313" key="10">
    <source>
        <dbReference type="Proteomes" id="UP000236655"/>
    </source>
</evidence>
<feature type="transmembrane region" description="Helical" evidence="7">
    <location>
        <begin position="357"/>
        <end position="383"/>
    </location>
</feature>
<evidence type="ECO:0000256" key="3">
    <source>
        <dbReference type="ARBA" id="ARBA00022692"/>
    </source>
</evidence>